<feature type="compositionally biased region" description="Low complexity" evidence="1">
    <location>
        <begin position="560"/>
        <end position="571"/>
    </location>
</feature>
<dbReference type="NCBIfam" id="TIGR01451">
    <property type="entry name" value="B_ant_repeat"/>
    <property type="match status" value="1"/>
</dbReference>
<dbReference type="RefSeq" id="WP_164993976.1">
    <property type="nucleotide sequence ID" value="NZ_BMLZ01000009.1"/>
</dbReference>
<comment type="caution">
    <text evidence="4">The sequence shown here is derived from an EMBL/GenBank/DDBJ whole genome shotgun (WGS) entry which is preliminary data.</text>
</comment>
<feature type="domain" description="DUF11" evidence="3">
    <location>
        <begin position="563"/>
        <end position="652"/>
    </location>
</feature>
<evidence type="ECO:0000256" key="1">
    <source>
        <dbReference type="SAM" id="MobiDB-lite"/>
    </source>
</evidence>
<dbReference type="GeneID" id="59165293"/>
<dbReference type="InterPro" id="IPR047589">
    <property type="entry name" value="DUF11_rpt"/>
</dbReference>
<evidence type="ECO:0000259" key="3">
    <source>
        <dbReference type="Pfam" id="PF01345"/>
    </source>
</evidence>
<dbReference type="InterPro" id="IPR001434">
    <property type="entry name" value="OmcB-like_DUF11"/>
</dbReference>
<feature type="compositionally biased region" description="Polar residues" evidence="1">
    <location>
        <begin position="202"/>
        <end position="230"/>
    </location>
</feature>
<evidence type="ECO:0000313" key="5">
    <source>
        <dbReference type="Proteomes" id="UP000630135"/>
    </source>
</evidence>
<organism evidence="4 5">
    <name type="scientific">Deinococcus wulumuqiensis</name>
    <dbReference type="NCBI Taxonomy" id="980427"/>
    <lineage>
        <taxon>Bacteria</taxon>
        <taxon>Thermotogati</taxon>
        <taxon>Deinococcota</taxon>
        <taxon>Deinococci</taxon>
        <taxon>Deinococcales</taxon>
        <taxon>Deinococcaceae</taxon>
        <taxon>Deinococcus</taxon>
    </lineage>
</organism>
<dbReference type="SUPFAM" id="SSF50939">
    <property type="entry name" value="Sialidases"/>
    <property type="match status" value="1"/>
</dbReference>
<dbReference type="EMBL" id="BMLZ01000009">
    <property type="protein sequence ID" value="GGP29362.1"/>
    <property type="molecule type" value="Genomic_DNA"/>
</dbReference>
<feature type="region of interest" description="Disordered" evidence="1">
    <location>
        <begin position="75"/>
        <end position="102"/>
    </location>
</feature>
<dbReference type="Proteomes" id="UP000630135">
    <property type="component" value="Unassembled WGS sequence"/>
</dbReference>
<evidence type="ECO:0000313" key="4">
    <source>
        <dbReference type="EMBL" id="GGP29362.1"/>
    </source>
</evidence>
<feature type="region of interest" description="Disordered" evidence="1">
    <location>
        <begin position="539"/>
        <end position="571"/>
    </location>
</feature>
<dbReference type="InterPro" id="IPR036278">
    <property type="entry name" value="Sialidase_sf"/>
</dbReference>
<keyword evidence="2" id="KW-0732">Signal</keyword>
<feature type="signal peptide" evidence="2">
    <location>
        <begin position="1"/>
        <end position="23"/>
    </location>
</feature>
<dbReference type="InterPro" id="IPR051172">
    <property type="entry name" value="Chlamydia_OmcB"/>
</dbReference>
<keyword evidence="5" id="KW-1185">Reference proteome</keyword>
<feature type="region of interest" description="Disordered" evidence="1">
    <location>
        <begin position="191"/>
        <end position="261"/>
    </location>
</feature>
<sequence length="676" mass="69195">MRKLSSFFSVVAALALGAAGAQSSTTPSTAVTPAGTEIINKAEITFTPEPTPANPNPPSETVETPPVVTVVNPVPSFTITPNDGSADPTQPDYTQPGQTKEVKPCDKNVTFVYTLINTGNVNGESYTLTNTPDPTGAVKTPENVRFYRDTNGNGQLEQAEIDAGTTTTITGVAIGQSVQFFQVYDVPCTATSTDKFGGDPTGTRNDNPNFSNDPTLPRDANNSNTVTVNRQDGVVIGPKADPDGNGNPVTPAYTSPEGVAISPTANDSQIATVTTLPASGITVTFTNTLQNTGNRTDTFELTQTNTFPAGSTITFRDANGNALPDADGDGNPEVPNVPAGQTADIQVIVTLPAGVTPTQLAGQPAVVITTTSQNDPSKSDKTTDIIHVKVPGLSFGNPTPTPGGDPAPVGTPPAGVPGNPNTPLVPGNPETCTAPIRTYLPMEIANLGSQDDAFVVSGTAPVTVLNPDGTVNPTPVIVPVVYYRDVNGDGRLDAGDTALQGGNTGTIKPGEEVKLIAVVDVPCAAAKQTITLNQEAKSPTTGVSVKDPNDTITVGDNGGKPTVTKTVDKPTANPGETLTYTIIGKNSSNANVTKALVCDTVPTNTTFVSFTATTTASGTVVYSNDGGKTWSASASAPAAGSKVCAGVDTNNGGGVTETDLLKPGESINVTYQVKVN</sequence>
<feature type="compositionally biased region" description="Polar residues" evidence="1">
    <location>
        <begin position="77"/>
        <end position="98"/>
    </location>
</feature>
<protein>
    <recommendedName>
        <fullName evidence="3">DUF11 domain-containing protein</fullName>
    </recommendedName>
</protein>
<gene>
    <name evidence="4" type="ORF">GCM10008021_10130</name>
</gene>
<dbReference type="PROSITE" id="PS00018">
    <property type="entry name" value="EF_HAND_1"/>
    <property type="match status" value="1"/>
</dbReference>
<name>A0ABQ2PWL2_9DEIO</name>
<dbReference type="PANTHER" id="PTHR34819">
    <property type="entry name" value="LARGE CYSTEINE-RICH PERIPLASMIC PROTEIN OMCB"/>
    <property type="match status" value="1"/>
</dbReference>
<feature type="compositionally biased region" description="Pro residues" evidence="1">
    <location>
        <begin position="49"/>
        <end position="58"/>
    </location>
</feature>
<dbReference type="PANTHER" id="PTHR34819:SF3">
    <property type="entry name" value="CELL SURFACE PROTEIN"/>
    <property type="match status" value="1"/>
</dbReference>
<evidence type="ECO:0000256" key="2">
    <source>
        <dbReference type="SAM" id="SignalP"/>
    </source>
</evidence>
<accession>A0ABQ2PWL2</accession>
<reference evidence="5" key="1">
    <citation type="journal article" date="2019" name="Int. J. Syst. Evol. Microbiol.">
        <title>The Global Catalogue of Microorganisms (GCM) 10K type strain sequencing project: providing services to taxonomists for standard genome sequencing and annotation.</title>
        <authorList>
            <consortium name="The Broad Institute Genomics Platform"/>
            <consortium name="The Broad Institute Genome Sequencing Center for Infectious Disease"/>
            <person name="Wu L."/>
            <person name="Ma J."/>
        </authorList>
    </citation>
    <scope>NUCLEOTIDE SEQUENCE [LARGE SCALE GENOMIC DNA]</scope>
    <source>
        <strain evidence="5">CGMCC 1.8884</strain>
    </source>
</reference>
<dbReference type="InterPro" id="IPR018247">
    <property type="entry name" value="EF_Hand_1_Ca_BS"/>
</dbReference>
<feature type="chain" id="PRO_5045944411" description="DUF11 domain-containing protein" evidence="2">
    <location>
        <begin position="24"/>
        <end position="676"/>
    </location>
</feature>
<feature type="region of interest" description="Disordered" evidence="1">
    <location>
        <begin position="46"/>
        <end position="65"/>
    </location>
</feature>
<dbReference type="Pfam" id="PF01345">
    <property type="entry name" value="DUF11"/>
    <property type="match status" value="1"/>
</dbReference>
<proteinExistence type="predicted"/>